<evidence type="ECO:0000256" key="2">
    <source>
        <dbReference type="ARBA" id="ARBA00023043"/>
    </source>
</evidence>
<evidence type="ECO:0000256" key="1">
    <source>
        <dbReference type="ARBA" id="ARBA00022737"/>
    </source>
</evidence>
<protein>
    <submittedName>
        <fullName evidence="5">Uncharacterized protein</fullName>
    </submittedName>
</protein>
<sequence>MLRSACNSAIGRRPAPFSSAQPVARSLVRVKIGGGAPQMTPEQMQAMQQAMKDPAFAKRMQEMQEMMKRPEVQQQMAAMQAAMQNQALQQRMASLKDDPEFADIFADIQKGGMQALMKYYNDPEFLAKLGDKLGDVAPAVGAPAAAVRPPPAAAAAAAPTEAPEINNIRDAAKYGDEEAVEDFIAIGKDLNEPDAQGRTALHYSVAYDHPVIAKMLVDEGANLEARDSLNNTPLHYAAGYGRVALARMLLDAGADKTVQNNTGKTPIDLAKLDGRNPINADAELIKRLEL</sequence>
<dbReference type="InParanoid" id="A0A2K3CP02"/>
<dbReference type="PANTHER" id="PTHR24171">
    <property type="entry name" value="ANKYRIN REPEAT DOMAIN-CONTAINING PROTEIN 39-RELATED"/>
    <property type="match status" value="1"/>
</dbReference>
<evidence type="ECO:0000313" key="6">
    <source>
        <dbReference type="Proteomes" id="UP000006906"/>
    </source>
</evidence>
<dbReference type="PANTHER" id="PTHR24171:SF8">
    <property type="entry name" value="BRCA1-ASSOCIATED RING DOMAIN PROTEIN 1"/>
    <property type="match status" value="1"/>
</dbReference>
<dbReference type="Gramene" id="PNW70016">
    <property type="protein sequence ID" value="PNW70016"/>
    <property type="gene ID" value="CHLRE_17g702200v5"/>
</dbReference>
<evidence type="ECO:0000256" key="4">
    <source>
        <dbReference type="SAM" id="MobiDB-lite"/>
    </source>
</evidence>
<evidence type="ECO:0000256" key="3">
    <source>
        <dbReference type="PROSITE-ProRule" id="PRU00023"/>
    </source>
</evidence>
<dbReference type="GeneID" id="5717285"/>
<reference evidence="5 6" key="1">
    <citation type="journal article" date="2007" name="Science">
        <title>The Chlamydomonas genome reveals the evolution of key animal and plant functions.</title>
        <authorList>
            <person name="Merchant S.S."/>
            <person name="Prochnik S.E."/>
            <person name="Vallon O."/>
            <person name="Harris E.H."/>
            <person name="Karpowicz S.J."/>
            <person name="Witman G.B."/>
            <person name="Terry A."/>
            <person name="Salamov A."/>
            <person name="Fritz-Laylin L.K."/>
            <person name="Marechal-Drouard L."/>
            <person name="Marshall W.F."/>
            <person name="Qu L.H."/>
            <person name="Nelson D.R."/>
            <person name="Sanderfoot A.A."/>
            <person name="Spalding M.H."/>
            <person name="Kapitonov V.V."/>
            <person name="Ren Q."/>
            <person name="Ferris P."/>
            <person name="Lindquist E."/>
            <person name="Shapiro H."/>
            <person name="Lucas S.M."/>
            <person name="Grimwood J."/>
            <person name="Schmutz J."/>
            <person name="Cardol P."/>
            <person name="Cerutti H."/>
            <person name="Chanfreau G."/>
            <person name="Chen C.L."/>
            <person name="Cognat V."/>
            <person name="Croft M.T."/>
            <person name="Dent R."/>
            <person name="Dutcher S."/>
            <person name="Fernandez E."/>
            <person name="Fukuzawa H."/>
            <person name="Gonzalez-Ballester D."/>
            <person name="Gonzalez-Halphen D."/>
            <person name="Hallmann A."/>
            <person name="Hanikenne M."/>
            <person name="Hippler M."/>
            <person name="Inwood W."/>
            <person name="Jabbari K."/>
            <person name="Kalanon M."/>
            <person name="Kuras R."/>
            <person name="Lefebvre P.A."/>
            <person name="Lemaire S.D."/>
            <person name="Lobanov A.V."/>
            <person name="Lohr M."/>
            <person name="Manuell A."/>
            <person name="Meier I."/>
            <person name="Mets L."/>
            <person name="Mittag M."/>
            <person name="Mittelmeier T."/>
            <person name="Moroney J.V."/>
            <person name="Moseley J."/>
            <person name="Napoli C."/>
            <person name="Nedelcu A.M."/>
            <person name="Niyogi K."/>
            <person name="Novoselov S.V."/>
            <person name="Paulsen I.T."/>
            <person name="Pazour G."/>
            <person name="Purton S."/>
            <person name="Ral J.P."/>
            <person name="Riano-Pachon D.M."/>
            <person name="Riekhof W."/>
            <person name="Rymarquis L."/>
            <person name="Schroda M."/>
            <person name="Stern D."/>
            <person name="Umen J."/>
            <person name="Willows R."/>
            <person name="Wilson N."/>
            <person name="Zimmer S.L."/>
            <person name="Allmer J."/>
            <person name="Balk J."/>
            <person name="Bisova K."/>
            <person name="Chen C.J."/>
            <person name="Elias M."/>
            <person name="Gendler K."/>
            <person name="Hauser C."/>
            <person name="Lamb M.R."/>
            <person name="Ledford H."/>
            <person name="Long J.C."/>
            <person name="Minagawa J."/>
            <person name="Page M.D."/>
            <person name="Pan J."/>
            <person name="Pootakham W."/>
            <person name="Roje S."/>
            <person name="Rose A."/>
            <person name="Stahlberg E."/>
            <person name="Terauchi A.M."/>
            <person name="Yang P."/>
            <person name="Ball S."/>
            <person name="Bowler C."/>
            <person name="Dieckmann C.L."/>
            <person name="Gladyshev V.N."/>
            <person name="Green P."/>
            <person name="Jorgensen R."/>
            <person name="Mayfield S."/>
            <person name="Mueller-Roeber B."/>
            <person name="Rajamani S."/>
            <person name="Sayre R.T."/>
            <person name="Brokstein P."/>
            <person name="Dubchak I."/>
            <person name="Goodstein D."/>
            <person name="Hornick L."/>
            <person name="Huang Y.W."/>
            <person name="Jhaveri J."/>
            <person name="Luo Y."/>
            <person name="Martinez D."/>
            <person name="Ngau W.C."/>
            <person name="Otillar B."/>
            <person name="Poliakov A."/>
            <person name="Porter A."/>
            <person name="Szajkowski L."/>
            <person name="Werner G."/>
            <person name="Zhou K."/>
            <person name="Grigoriev I.V."/>
            <person name="Rokhsar D.S."/>
            <person name="Grossman A.R."/>
        </authorList>
    </citation>
    <scope>NUCLEOTIDE SEQUENCE [LARGE SCALE GENOMIC DNA]</scope>
    <source>
        <strain evidence="6">CC-503</strain>
    </source>
</reference>
<organism evidence="5 6">
    <name type="scientific">Chlamydomonas reinhardtii</name>
    <name type="common">Chlamydomonas smithii</name>
    <dbReference type="NCBI Taxonomy" id="3055"/>
    <lineage>
        <taxon>Eukaryota</taxon>
        <taxon>Viridiplantae</taxon>
        <taxon>Chlorophyta</taxon>
        <taxon>core chlorophytes</taxon>
        <taxon>Chlorophyceae</taxon>
        <taxon>CS clade</taxon>
        <taxon>Chlamydomonadales</taxon>
        <taxon>Chlamydomonadaceae</taxon>
        <taxon>Chlamydomonas</taxon>
    </lineage>
</organism>
<name>A0A2K3CP02_CHLRE</name>
<keyword evidence="1" id="KW-0677">Repeat</keyword>
<feature type="region of interest" description="Disordered" evidence="4">
    <location>
        <begin position="1"/>
        <end position="20"/>
    </location>
</feature>
<dbReference type="RefSeq" id="XP_042914396.1">
    <property type="nucleotide sequence ID" value="XM_043071937.1"/>
</dbReference>
<dbReference type="PROSITE" id="PS50088">
    <property type="entry name" value="ANK_REPEAT"/>
    <property type="match status" value="2"/>
</dbReference>
<dbReference type="SUPFAM" id="SSF48403">
    <property type="entry name" value="Ankyrin repeat"/>
    <property type="match status" value="1"/>
</dbReference>
<dbReference type="Pfam" id="PF12796">
    <property type="entry name" value="Ank_2"/>
    <property type="match status" value="1"/>
</dbReference>
<accession>A0A2K3CP02</accession>
<dbReference type="PROSITE" id="PS50297">
    <property type="entry name" value="ANK_REP_REGION"/>
    <property type="match status" value="2"/>
</dbReference>
<keyword evidence="2 3" id="KW-0040">ANK repeat</keyword>
<dbReference type="InterPro" id="IPR002110">
    <property type="entry name" value="Ankyrin_rpt"/>
</dbReference>
<keyword evidence="6" id="KW-1185">Reference proteome</keyword>
<dbReference type="Gene3D" id="1.25.40.20">
    <property type="entry name" value="Ankyrin repeat-containing domain"/>
    <property type="match status" value="2"/>
</dbReference>
<feature type="repeat" description="ANK" evidence="3">
    <location>
        <begin position="196"/>
        <end position="228"/>
    </location>
</feature>
<dbReference type="InterPro" id="IPR036770">
    <property type="entry name" value="Ankyrin_rpt-contain_sf"/>
</dbReference>
<proteinExistence type="predicted"/>
<dbReference type="EMBL" id="CM008978">
    <property type="protein sequence ID" value="PNW70016.1"/>
    <property type="molecule type" value="Genomic_DNA"/>
</dbReference>
<dbReference type="Gene3D" id="1.10.260.100">
    <property type="match status" value="1"/>
</dbReference>
<dbReference type="Proteomes" id="UP000006906">
    <property type="component" value="Chromosome 17"/>
</dbReference>
<dbReference type="SMART" id="SM00248">
    <property type="entry name" value="ANK"/>
    <property type="match status" value="3"/>
</dbReference>
<gene>
    <name evidence="5" type="ORF">CHLRE_17g702200v5</name>
</gene>
<dbReference type="ExpressionAtlas" id="A0A2K3CP02">
    <property type="expression patterns" value="differential"/>
</dbReference>
<dbReference type="KEGG" id="cre:CHLRE_17g702200v5"/>
<evidence type="ECO:0000313" key="5">
    <source>
        <dbReference type="EMBL" id="PNW70016.1"/>
    </source>
</evidence>
<dbReference type="AlphaFoldDB" id="A0A2K3CP02"/>
<dbReference type="OMA" id="MQALMKY"/>
<feature type="repeat" description="ANK" evidence="3">
    <location>
        <begin position="229"/>
        <end position="261"/>
    </location>
</feature>
<dbReference type="OrthoDB" id="341259at2759"/>
<dbReference type="STRING" id="3055.A0A2K3CP02"/>